<reference evidence="2" key="1">
    <citation type="submission" date="2020-04" db="EMBL/GenBank/DDBJ databases">
        <authorList>
            <person name="Chiriac C."/>
            <person name="Salcher M."/>
            <person name="Ghai R."/>
            <person name="Kavagutti S V."/>
        </authorList>
    </citation>
    <scope>NUCLEOTIDE SEQUENCE</scope>
</reference>
<evidence type="ECO:0000313" key="6">
    <source>
        <dbReference type="EMBL" id="CAB4215322.1"/>
    </source>
</evidence>
<evidence type="ECO:0000313" key="5">
    <source>
        <dbReference type="EMBL" id="CAB4204225.1"/>
    </source>
</evidence>
<accession>A0A6J5MZN1</accession>
<evidence type="ECO:0000313" key="1">
    <source>
        <dbReference type="EMBL" id="CAB4136838.1"/>
    </source>
</evidence>
<dbReference type="EMBL" id="LR796895">
    <property type="protein sequence ID" value="CAB4172940.1"/>
    <property type="molecule type" value="Genomic_DNA"/>
</dbReference>
<name>A0A6J5MZN1_9CAUD</name>
<evidence type="ECO:0008006" key="8">
    <source>
        <dbReference type="Google" id="ProtNLM"/>
    </source>
</evidence>
<dbReference type="EMBL" id="LR796325">
    <property type="protein sequence ID" value="CAB4136838.1"/>
    <property type="molecule type" value="Genomic_DNA"/>
</dbReference>
<dbReference type="EMBL" id="LR797070">
    <property type="protein sequence ID" value="CAB4184729.1"/>
    <property type="molecule type" value="Genomic_DNA"/>
</dbReference>
<evidence type="ECO:0000313" key="3">
    <source>
        <dbReference type="EMBL" id="CAB4172940.1"/>
    </source>
</evidence>
<proteinExistence type="predicted"/>
<evidence type="ECO:0000313" key="2">
    <source>
        <dbReference type="EMBL" id="CAB4152745.1"/>
    </source>
</evidence>
<sequence length="129" mass="14506">MYIKNKYALQNTGCIVKSKTNDPFVRLPNITARSTELSWKAKGLLIGILSLPDDWAIYKSNLHQFSSDGITATTNAFNELVDKGYIQSFQNKNSQGQFIGWNYIIYDINTNNPILGNIISENLISEDPS</sequence>
<evidence type="ECO:0000313" key="4">
    <source>
        <dbReference type="EMBL" id="CAB4184729.1"/>
    </source>
</evidence>
<protein>
    <recommendedName>
        <fullName evidence="8">Helix-turn-helix domain containing protein</fullName>
    </recommendedName>
</protein>
<dbReference type="EMBL" id="LR796589">
    <property type="protein sequence ID" value="CAB4152745.1"/>
    <property type="molecule type" value="Genomic_DNA"/>
</dbReference>
<evidence type="ECO:0000313" key="7">
    <source>
        <dbReference type="EMBL" id="CAB5229811.1"/>
    </source>
</evidence>
<dbReference type="EMBL" id="LR798416">
    <property type="protein sequence ID" value="CAB5229811.1"/>
    <property type="molecule type" value="Genomic_DNA"/>
</dbReference>
<gene>
    <name evidence="4" type="ORF">UFOVP1114_32</name>
    <name evidence="5" type="ORF">UFOVP1386_32</name>
    <name evidence="6" type="ORF">UFOVP1479_15</name>
    <name evidence="7" type="ORF">UFOVP1564_17</name>
    <name evidence="1" type="ORF">UFOVP310_17</name>
    <name evidence="2" type="ORF">UFOVP619_34</name>
    <name evidence="3" type="ORF">UFOVP947_18</name>
</gene>
<dbReference type="EMBL" id="LR797427">
    <property type="protein sequence ID" value="CAB4215322.1"/>
    <property type="molecule type" value="Genomic_DNA"/>
</dbReference>
<organism evidence="2">
    <name type="scientific">uncultured Caudovirales phage</name>
    <dbReference type="NCBI Taxonomy" id="2100421"/>
    <lineage>
        <taxon>Viruses</taxon>
        <taxon>Duplodnaviria</taxon>
        <taxon>Heunggongvirae</taxon>
        <taxon>Uroviricota</taxon>
        <taxon>Caudoviricetes</taxon>
        <taxon>Peduoviridae</taxon>
        <taxon>Maltschvirus</taxon>
        <taxon>Maltschvirus maltsch</taxon>
    </lineage>
</organism>
<dbReference type="EMBL" id="LR797340">
    <property type="protein sequence ID" value="CAB4204225.1"/>
    <property type="molecule type" value="Genomic_DNA"/>
</dbReference>